<sequence>MVGKLFTVEDVVIGGLFVISLLLESMQDKDLLWGLEAKDNILGRQFGFGAIVRSDRVSQQWTCDKSSPIVKEFVSVDVELGGKKRYLTEPAVAVILELVRKWWKICAGMMLSYQKNFCSTFGEHWKRIEW</sequence>
<dbReference type="EnsemblPlants" id="Zm00001eb156660_T002">
    <property type="protein sequence ID" value="Zm00001eb156660_P002"/>
    <property type="gene ID" value="Zm00001eb156660"/>
</dbReference>
<accession>A0A804NF64</accession>
<dbReference type="Gramene" id="Zm00001eb156660_T002">
    <property type="protein sequence ID" value="Zm00001eb156660_P002"/>
    <property type="gene ID" value="Zm00001eb156660"/>
</dbReference>
<protein>
    <submittedName>
        <fullName evidence="3">Uncharacterized protein</fullName>
    </submittedName>
</protein>
<keyword evidence="4" id="KW-1185">Reference proteome</keyword>
<dbReference type="InParanoid" id="A0A804NF64"/>
<keyword evidence="2" id="KW-0539">Nucleus</keyword>
<name>A0A804NF64_MAIZE</name>
<dbReference type="PANTHER" id="PTHR13213">
    <property type="entry name" value="MYB-BINDING PROTEIN 1A FAMILY MEMBER"/>
    <property type="match status" value="1"/>
</dbReference>
<comment type="subcellular location">
    <subcellularLocation>
        <location evidence="1">Nucleus</location>
    </subcellularLocation>
</comment>
<reference evidence="3" key="3">
    <citation type="submission" date="2021-05" db="UniProtKB">
        <authorList>
            <consortium name="EnsemblPlants"/>
        </authorList>
    </citation>
    <scope>IDENTIFICATION</scope>
    <source>
        <strain evidence="3">cv. B73</strain>
    </source>
</reference>
<evidence type="ECO:0000256" key="2">
    <source>
        <dbReference type="ARBA" id="ARBA00023242"/>
    </source>
</evidence>
<evidence type="ECO:0000313" key="4">
    <source>
        <dbReference type="Proteomes" id="UP000007305"/>
    </source>
</evidence>
<dbReference type="GO" id="GO:0006355">
    <property type="term" value="P:regulation of DNA-templated transcription"/>
    <property type="evidence" value="ECO:0007669"/>
    <property type="project" value="InterPro"/>
</dbReference>
<reference evidence="3" key="2">
    <citation type="submission" date="2019-07" db="EMBL/GenBank/DDBJ databases">
        <authorList>
            <person name="Seetharam A."/>
            <person name="Woodhouse M."/>
            <person name="Cannon E."/>
        </authorList>
    </citation>
    <scope>NUCLEOTIDE SEQUENCE [LARGE SCALE GENOMIC DNA]</scope>
    <source>
        <strain evidence="3">cv. B73</strain>
    </source>
</reference>
<proteinExistence type="predicted"/>
<reference evidence="4" key="1">
    <citation type="submission" date="2015-12" db="EMBL/GenBank/DDBJ databases">
        <title>Update maize B73 reference genome by single molecule sequencing technologies.</title>
        <authorList>
            <consortium name="Maize Genome Sequencing Project"/>
            <person name="Ware D."/>
        </authorList>
    </citation>
    <scope>NUCLEOTIDE SEQUENCE [LARGE SCALE GENOMIC DNA]</scope>
    <source>
        <strain evidence="4">cv. B73</strain>
    </source>
</reference>
<dbReference type="PANTHER" id="PTHR13213:SF2">
    <property type="entry name" value="MYB-BINDING PROTEIN 1A"/>
    <property type="match status" value="1"/>
</dbReference>
<evidence type="ECO:0000256" key="1">
    <source>
        <dbReference type="ARBA" id="ARBA00004123"/>
    </source>
</evidence>
<dbReference type="InterPro" id="IPR007015">
    <property type="entry name" value="DNA_pol_V/MYBBP1A"/>
</dbReference>
<dbReference type="GO" id="GO:0005730">
    <property type="term" value="C:nucleolus"/>
    <property type="evidence" value="ECO:0007669"/>
    <property type="project" value="InterPro"/>
</dbReference>
<evidence type="ECO:0000313" key="3">
    <source>
        <dbReference type="EnsemblPlants" id="Zm00001eb156660_P002"/>
    </source>
</evidence>
<dbReference type="Proteomes" id="UP000007305">
    <property type="component" value="Chromosome 3"/>
</dbReference>
<dbReference type="Pfam" id="PF04931">
    <property type="entry name" value="DNA_pol_phi"/>
    <property type="match status" value="1"/>
</dbReference>
<dbReference type="AlphaFoldDB" id="A0A804NF64"/>
<dbReference type="GO" id="GO:0003677">
    <property type="term" value="F:DNA binding"/>
    <property type="evidence" value="ECO:0007669"/>
    <property type="project" value="InterPro"/>
</dbReference>
<organism evidence="3 4">
    <name type="scientific">Zea mays</name>
    <name type="common">Maize</name>
    <dbReference type="NCBI Taxonomy" id="4577"/>
    <lineage>
        <taxon>Eukaryota</taxon>
        <taxon>Viridiplantae</taxon>
        <taxon>Streptophyta</taxon>
        <taxon>Embryophyta</taxon>
        <taxon>Tracheophyta</taxon>
        <taxon>Spermatophyta</taxon>
        <taxon>Magnoliopsida</taxon>
        <taxon>Liliopsida</taxon>
        <taxon>Poales</taxon>
        <taxon>Poaceae</taxon>
        <taxon>PACMAD clade</taxon>
        <taxon>Panicoideae</taxon>
        <taxon>Andropogonodae</taxon>
        <taxon>Andropogoneae</taxon>
        <taxon>Tripsacinae</taxon>
        <taxon>Zea</taxon>
    </lineage>
</organism>